<dbReference type="InterPro" id="IPR036874">
    <property type="entry name" value="Carbonic_anhydrase_sf"/>
</dbReference>
<feature type="non-terminal residue" evidence="2">
    <location>
        <position position="1"/>
    </location>
</feature>
<dbReference type="PANTHER" id="PTHR11002">
    <property type="entry name" value="CARBONIC ANHYDRASE"/>
    <property type="match status" value="1"/>
</dbReference>
<name>A0A426XB65_ENSVE</name>
<dbReference type="PANTHER" id="PTHR11002:SF56">
    <property type="entry name" value="BETA CARBONIC ANHYDRASE 2, CHLOROPLASTIC"/>
    <property type="match status" value="1"/>
</dbReference>
<organism evidence="2 3">
    <name type="scientific">Ensete ventricosum</name>
    <name type="common">Abyssinian banana</name>
    <name type="synonym">Musa ensete</name>
    <dbReference type="NCBI Taxonomy" id="4639"/>
    <lineage>
        <taxon>Eukaryota</taxon>
        <taxon>Viridiplantae</taxon>
        <taxon>Streptophyta</taxon>
        <taxon>Embryophyta</taxon>
        <taxon>Tracheophyta</taxon>
        <taxon>Spermatophyta</taxon>
        <taxon>Magnoliopsida</taxon>
        <taxon>Liliopsida</taxon>
        <taxon>Zingiberales</taxon>
        <taxon>Musaceae</taxon>
        <taxon>Ensete</taxon>
    </lineage>
</organism>
<dbReference type="EMBL" id="AMZH03023259">
    <property type="protein sequence ID" value="RRT36680.1"/>
    <property type="molecule type" value="Genomic_DNA"/>
</dbReference>
<sequence>KDLFLATVLPTDDDAILFDLRQEAVNVSLHNLKTYPFVKDGLEKKTLKLIGAHYNFVVGSFDVWEI</sequence>
<dbReference type="AlphaFoldDB" id="A0A426XB65"/>
<evidence type="ECO:0000313" key="2">
    <source>
        <dbReference type="EMBL" id="RRT36680.1"/>
    </source>
</evidence>
<dbReference type="GO" id="GO:0004089">
    <property type="term" value="F:carbonate dehydratase activity"/>
    <property type="evidence" value="ECO:0007669"/>
    <property type="project" value="InterPro"/>
</dbReference>
<evidence type="ECO:0000313" key="3">
    <source>
        <dbReference type="Proteomes" id="UP000287651"/>
    </source>
</evidence>
<proteinExistence type="inferred from homology"/>
<comment type="similarity">
    <text evidence="1">Belongs to the beta-class carbonic anhydrase family.</text>
</comment>
<gene>
    <name evidence="2" type="ORF">B296_00057346</name>
</gene>
<dbReference type="GO" id="GO:0008270">
    <property type="term" value="F:zinc ion binding"/>
    <property type="evidence" value="ECO:0007669"/>
    <property type="project" value="InterPro"/>
</dbReference>
<dbReference type="Proteomes" id="UP000287651">
    <property type="component" value="Unassembled WGS sequence"/>
</dbReference>
<accession>A0A426XB65</accession>
<dbReference type="SUPFAM" id="SSF53056">
    <property type="entry name" value="beta-carbonic anhydrase, cab"/>
    <property type="match status" value="1"/>
</dbReference>
<dbReference type="InterPro" id="IPR001765">
    <property type="entry name" value="Carbonic_anhydrase"/>
</dbReference>
<protein>
    <submittedName>
        <fullName evidence="2">Uncharacterized protein</fullName>
    </submittedName>
</protein>
<dbReference type="Gene3D" id="3.40.1050.10">
    <property type="entry name" value="Carbonic anhydrase"/>
    <property type="match status" value="1"/>
</dbReference>
<reference evidence="2 3" key="1">
    <citation type="journal article" date="2014" name="Agronomy (Basel)">
        <title>A Draft Genome Sequence for Ensete ventricosum, the Drought-Tolerant Tree Against Hunger.</title>
        <authorList>
            <person name="Harrison J."/>
            <person name="Moore K.A."/>
            <person name="Paszkiewicz K."/>
            <person name="Jones T."/>
            <person name="Grant M."/>
            <person name="Ambacheew D."/>
            <person name="Muzemil S."/>
            <person name="Studholme D.J."/>
        </authorList>
    </citation>
    <scope>NUCLEOTIDE SEQUENCE [LARGE SCALE GENOMIC DNA]</scope>
</reference>
<comment type="caution">
    <text evidence="2">The sequence shown here is derived from an EMBL/GenBank/DDBJ whole genome shotgun (WGS) entry which is preliminary data.</text>
</comment>
<evidence type="ECO:0000256" key="1">
    <source>
        <dbReference type="ARBA" id="ARBA00006217"/>
    </source>
</evidence>